<dbReference type="SUPFAM" id="SSF56784">
    <property type="entry name" value="HAD-like"/>
    <property type="match status" value="1"/>
</dbReference>
<dbReference type="NCBIfam" id="TIGR01460">
    <property type="entry name" value="HAD-SF-IIA"/>
    <property type="match status" value="1"/>
</dbReference>
<sequence length="356" mass="36777">MTSVPGRLLESRHPLASVYDVALMDLDGVCYRGTDPVDHADEGVASARALGQRMMFVTNNAAREPQTVADQLTSLGIPTQAHEVMTSSQAAAAILAAELPQGSLVLPVGGAGLRAALLEAGFRLAESADDKPVAVVQGFAPDLGWRDLTEAAFAINAGARFVATNLDATLPTERGMAVGNGSLVAAVTNATGVVPVSAGKPQPEIFRQATAKAGGTRPIAVGDRLNTDLAGARAAGIHGLHVLTGVSDARDVILAAPEERPSYLAVDLRDLSEPHPVPVQGSEGWWHCGAAAARLVGPALELRVGTRTVNLDLDDQPVTVSLDAWRCLTAAAWAAVDDGAVLTGDQVPVLEVVAPR</sequence>
<keyword evidence="2" id="KW-1185">Reference proteome</keyword>
<keyword evidence="1" id="KW-0378">Hydrolase</keyword>
<dbReference type="InterPro" id="IPR023214">
    <property type="entry name" value="HAD_sf"/>
</dbReference>
<organism evidence="1 2">
    <name type="scientific">Georgenia soli</name>
    <dbReference type="NCBI Taxonomy" id="638953"/>
    <lineage>
        <taxon>Bacteria</taxon>
        <taxon>Bacillati</taxon>
        <taxon>Actinomycetota</taxon>
        <taxon>Actinomycetes</taxon>
        <taxon>Micrococcales</taxon>
        <taxon>Bogoriellaceae</taxon>
        <taxon>Georgenia</taxon>
    </lineage>
</organism>
<evidence type="ECO:0000313" key="1">
    <source>
        <dbReference type="EMBL" id="PFG38346.1"/>
    </source>
</evidence>
<accession>A0A2A9EIC7</accession>
<protein>
    <submittedName>
        <fullName evidence="1">HAD superfamily hydrolase (TIGR01450 family)</fullName>
    </submittedName>
</protein>
<comment type="caution">
    <text evidence="1">The sequence shown here is derived from an EMBL/GenBank/DDBJ whole genome shotgun (WGS) entry which is preliminary data.</text>
</comment>
<proteinExistence type="predicted"/>
<dbReference type="GO" id="GO:0016791">
    <property type="term" value="F:phosphatase activity"/>
    <property type="evidence" value="ECO:0007669"/>
    <property type="project" value="TreeGrafter"/>
</dbReference>
<dbReference type="InterPro" id="IPR036412">
    <property type="entry name" value="HAD-like_sf"/>
</dbReference>
<dbReference type="RefSeq" id="WP_245862097.1">
    <property type="nucleotide sequence ID" value="NZ_PDJI01000004.1"/>
</dbReference>
<dbReference type="PANTHER" id="PTHR19288">
    <property type="entry name" value="4-NITROPHENYLPHOSPHATASE-RELATED"/>
    <property type="match status" value="1"/>
</dbReference>
<reference evidence="1 2" key="1">
    <citation type="submission" date="2017-10" db="EMBL/GenBank/DDBJ databases">
        <title>Sequencing the genomes of 1000 actinobacteria strains.</title>
        <authorList>
            <person name="Klenk H.-P."/>
        </authorList>
    </citation>
    <scope>NUCLEOTIDE SEQUENCE [LARGE SCALE GENOMIC DNA]</scope>
    <source>
        <strain evidence="1 2">DSM 21838</strain>
    </source>
</reference>
<dbReference type="GO" id="GO:0005737">
    <property type="term" value="C:cytoplasm"/>
    <property type="evidence" value="ECO:0007669"/>
    <property type="project" value="TreeGrafter"/>
</dbReference>
<gene>
    <name evidence="1" type="ORF">ATJ97_0820</name>
</gene>
<dbReference type="Pfam" id="PF13242">
    <property type="entry name" value="Hydrolase_like"/>
    <property type="match status" value="1"/>
</dbReference>
<name>A0A2A9EIC7_9MICO</name>
<dbReference type="EMBL" id="PDJI01000004">
    <property type="protein sequence ID" value="PFG38346.1"/>
    <property type="molecule type" value="Genomic_DNA"/>
</dbReference>
<evidence type="ECO:0000313" key="2">
    <source>
        <dbReference type="Proteomes" id="UP000222106"/>
    </source>
</evidence>
<dbReference type="InterPro" id="IPR006357">
    <property type="entry name" value="HAD-SF_hydro_IIA"/>
</dbReference>
<dbReference type="Gene3D" id="3.40.50.1000">
    <property type="entry name" value="HAD superfamily/HAD-like"/>
    <property type="match status" value="2"/>
</dbReference>
<dbReference type="Proteomes" id="UP000222106">
    <property type="component" value="Unassembled WGS sequence"/>
</dbReference>
<dbReference type="Pfam" id="PF13344">
    <property type="entry name" value="Hydrolase_6"/>
    <property type="match status" value="1"/>
</dbReference>
<dbReference type="AlphaFoldDB" id="A0A2A9EIC7"/>
<dbReference type="PANTHER" id="PTHR19288:SF95">
    <property type="entry name" value="D-GLYCEROL 3-PHOSPHATE PHOSPHATASE"/>
    <property type="match status" value="1"/>
</dbReference>